<feature type="transmembrane region" description="Helical" evidence="6">
    <location>
        <begin position="183"/>
        <end position="200"/>
    </location>
</feature>
<dbReference type="GO" id="GO:0016020">
    <property type="term" value="C:membrane"/>
    <property type="evidence" value="ECO:0007669"/>
    <property type="project" value="UniProtKB-SubCell"/>
</dbReference>
<feature type="transmembrane region" description="Helical" evidence="6">
    <location>
        <begin position="367"/>
        <end position="387"/>
    </location>
</feature>
<evidence type="ECO:0000256" key="1">
    <source>
        <dbReference type="ARBA" id="ARBA00004141"/>
    </source>
</evidence>
<dbReference type="InterPro" id="IPR050360">
    <property type="entry name" value="MFS_Sugar_Transporters"/>
</dbReference>
<keyword evidence="4 6" id="KW-1133">Transmembrane helix</keyword>
<comment type="caution">
    <text evidence="8">The sequence shown here is derived from an EMBL/GenBank/DDBJ whole genome shotgun (WGS) entry which is preliminary data.</text>
</comment>
<dbReference type="InterPro" id="IPR005828">
    <property type="entry name" value="MFS_sugar_transport-like"/>
</dbReference>
<evidence type="ECO:0000259" key="7">
    <source>
        <dbReference type="PROSITE" id="PS50850"/>
    </source>
</evidence>
<evidence type="ECO:0000256" key="2">
    <source>
        <dbReference type="ARBA" id="ARBA00010992"/>
    </source>
</evidence>
<sequence length="488" mass="53718">MEDGKRHYSWRTVAVVLGISWNAICYSYSASIIGTTLGQPSFLSYMGLDRRSDKQGLIGTATGLYYAGGVFGCIFNSWMADKFGRKWVIVVANVILLTSSACLSGSASIAMFIVFRFFTGFSAYMLYLTTPLWVVELVPPNGRSITAGMVGLCGVTGYILAAYVGVGFFYLSSDTSAQWRAPLAIGCFPPVISLLIVYWLPESPRWLLSQDRETKAWEIIRRLHTIPHEDESGYAEAEFAQMRDQSETERLHNSSWSELMTNSFYRKRTILVIALPAIIFSTGNLVITTYAASIFSHLGYGSGQSINLLAGIYVAAVAGNLFSLTYIDHVPRNVIMALGTLLCTLVLGIETALVASCANPEAAHRGSLLSAAAAFIFLYLFTFNTSLEGPSWYYASEVFPTSLRTKGMTLNVISFALINLFWLELAPTAFATITWKFYLVFVSISVLGSAFIFFAFPDTLKQPLEKIAGMPPDGNELKNSHSIHQEES</sequence>
<feature type="transmembrane region" description="Helical" evidence="6">
    <location>
        <begin position="12"/>
        <end position="37"/>
    </location>
</feature>
<evidence type="ECO:0000313" key="8">
    <source>
        <dbReference type="EMBL" id="OGE54942.1"/>
    </source>
</evidence>
<comment type="subcellular location">
    <subcellularLocation>
        <location evidence="1">Membrane</location>
        <topology evidence="1">Multi-pass membrane protein</topology>
    </subcellularLocation>
</comment>
<feature type="transmembrane region" description="Helical" evidence="6">
    <location>
        <begin position="334"/>
        <end position="355"/>
    </location>
</feature>
<feature type="transmembrane region" description="Helical" evidence="6">
    <location>
        <begin position="408"/>
        <end position="425"/>
    </location>
</feature>
<dbReference type="Pfam" id="PF00083">
    <property type="entry name" value="Sugar_tr"/>
    <property type="match status" value="1"/>
</dbReference>
<evidence type="ECO:0000256" key="4">
    <source>
        <dbReference type="ARBA" id="ARBA00022989"/>
    </source>
</evidence>
<dbReference type="AlphaFoldDB" id="A0A1F5LNZ6"/>
<dbReference type="EMBL" id="LXJU01000005">
    <property type="protein sequence ID" value="OGE54942.1"/>
    <property type="molecule type" value="Genomic_DNA"/>
</dbReference>
<dbReference type="GO" id="GO:0005351">
    <property type="term" value="F:carbohydrate:proton symporter activity"/>
    <property type="evidence" value="ECO:0007669"/>
    <property type="project" value="TreeGrafter"/>
</dbReference>
<keyword evidence="3 6" id="KW-0812">Transmembrane</keyword>
<dbReference type="OrthoDB" id="6612291at2759"/>
<comment type="similarity">
    <text evidence="2">Belongs to the major facilitator superfamily. Sugar transporter (TC 2.A.1.1) family.</text>
</comment>
<feature type="transmembrane region" description="Helical" evidence="6">
    <location>
        <begin position="57"/>
        <end position="75"/>
    </location>
</feature>
<proteinExistence type="inferred from homology"/>
<accession>A0A1F5LNZ6</accession>
<reference evidence="8 9" key="1">
    <citation type="journal article" date="2016" name="Sci. Rep.">
        <title>Penicillium arizonense, a new, genome sequenced fungal species, reveals a high chemical diversity in secreted metabolites.</title>
        <authorList>
            <person name="Grijseels S."/>
            <person name="Nielsen J.C."/>
            <person name="Randelovic M."/>
            <person name="Nielsen J."/>
            <person name="Nielsen K.F."/>
            <person name="Workman M."/>
            <person name="Frisvad J.C."/>
        </authorList>
    </citation>
    <scope>NUCLEOTIDE SEQUENCE [LARGE SCALE GENOMIC DNA]</scope>
    <source>
        <strain evidence="8 9">CBS 141311</strain>
    </source>
</reference>
<dbReference type="RefSeq" id="XP_022490372.1">
    <property type="nucleotide sequence ID" value="XM_022629578.1"/>
</dbReference>
<dbReference type="GeneID" id="34574312"/>
<protein>
    <recommendedName>
        <fullName evidence="7">Major facilitator superfamily (MFS) profile domain-containing protein</fullName>
    </recommendedName>
</protein>
<evidence type="ECO:0000256" key="3">
    <source>
        <dbReference type="ARBA" id="ARBA00022692"/>
    </source>
</evidence>
<feature type="transmembrane region" description="Helical" evidence="6">
    <location>
        <begin position="437"/>
        <end position="456"/>
    </location>
</feature>
<gene>
    <name evidence="8" type="ORF">PENARI_c005G01390</name>
</gene>
<evidence type="ECO:0000256" key="6">
    <source>
        <dbReference type="SAM" id="Phobius"/>
    </source>
</evidence>
<keyword evidence="9" id="KW-1185">Reference proteome</keyword>
<dbReference type="InterPro" id="IPR036259">
    <property type="entry name" value="MFS_trans_sf"/>
</dbReference>
<feature type="domain" description="Major facilitator superfamily (MFS) profile" evidence="7">
    <location>
        <begin position="15"/>
        <end position="460"/>
    </location>
</feature>
<feature type="transmembrane region" description="Helical" evidence="6">
    <location>
        <begin position="270"/>
        <end position="294"/>
    </location>
</feature>
<evidence type="ECO:0000256" key="5">
    <source>
        <dbReference type="ARBA" id="ARBA00023136"/>
    </source>
</evidence>
<dbReference type="PANTHER" id="PTHR48022">
    <property type="entry name" value="PLASTIDIC GLUCOSE TRANSPORTER 4"/>
    <property type="match status" value="1"/>
</dbReference>
<feature type="transmembrane region" description="Helical" evidence="6">
    <location>
        <begin position="87"/>
        <end position="115"/>
    </location>
</feature>
<feature type="transmembrane region" description="Helical" evidence="6">
    <location>
        <begin position="306"/>
        <end position="327"/>
    </location>
</feature>
<dbReference type="Proteomes" id="UP000177622">
    <property type="component" value="Unassembled WGS sequence"/>
</dbReference>
<dbReference type="Gene3D" id="1.20.1250.20">
    <property type="entry name" value="MFS general substrate transporter like domains"/>
    <property type="match status" value="1"/>
</dbReference>
<feature type="transmembrane region" description="Helical" evidence="6">
    <location>
        <begin position="121"/>
        <end position="138"/>
    </location>
</feature>
<evidence type="ECO:0000313" key="9">
    <source>
        <dbReference type="Proteomes" id="UP000177622"/>
    </source>
</evidence>
<name>A0A1F5LNZ6_PENAI</name>
<dbReference type="PANTHER" id="PTHR48022:SF11">
    <property type="entry name" value="MONOSACCHARIDE TRANSPORTER (HXT8), PUTATIVE (AFU_ORTHOLOGUE AFUA_2G08120)-RELATED"/>
    <property type="match status" value="1"/>
</dbReference>
<keyword evidence="5 6" id="KW-0472">Membrane</keyword>
<feature type="transmembrane region" description="Helical" evidence="6">
    <location>
        <begin position="150"/>
        <end position="171"/>
    </location>
</feature>
<dbReference type="SUPFAM" id="SSF103473">
    <property type="entry name" value="MFS general substrate transporter"/>
    <property type="match status" value="1"/>
</dbReference>
<organism evidence="8 9">
    <name type="scientific">Penicillium arizonense</name>
    <dbReference type="NCBI Taxonomy" id="1835702"/>
    <lineage>
        <taxon>Eukaryota</taxon>
        <taxon>Fungi</taxon>
        <taxon>Dikarya</taxon>
        <taxon>Ascomycota</taxon>
        <taxon>Pezizomycotina</taxon>
        <taxon>Eurotiomycetes</taxon>
        <taxon>Eurotiomycetidae</taxon>
        <taxon>Eurotiales</taxon>
        <taxon>Aspergillaceae</taxon>
        <taxon>Penicillium</taxon>
    </lineage>
</organism>
<dbReference type="InterPro" id="IPR020846">
    <property type="entry name" value="MFS_dom"/>
</dbReference>
<dbReference type="PROSITE" id="PS50850">
    <property type="entry name" value="MFS"/>
    <property type="match status" value="1"/>
</dbReference>